<dbReference type="Proteomes" id="UP000256913">
    <property type="component" value="Unassembled WGS sequence"/>
</dbReference>
<comment type="caution">
    <text evidence="1">The sequence shown here is derived from an EMBL/GenBank/DDBJ whole genome shotgun (WGS) entry which is preliminary data.</text>
</comment>
<reference evidence="1 2" key="1">
    <citation type="submission" date="2018-08" db="EMBL/GenBank/DDBJ databases">
        <title>Sequencing the genomes of 1000 actinobacteria strains.</title>
        <authorList>
            <person name="Klenk H.-P."/>
        </authorList>
    </citation>
    <scope>NUCLEOTIDE SEQUENCE [LARGE SCALE GENOMIC DNA]</scope>
    <source>
        <strain evidence="1 2">DSM 44099</strain>
    </source>
</reference>
<dbReference type="RefSeq" id="WP_116066194.1">
    <property type="nucleotide sequence ID" value="NZ_BONB01000044.1"/>
</dbReference>
<protein>
    <submittedName>
        <fullName evidence="1">Uncharacterized protein</fullName>
    </submittedName>
</protein>
<name>A0A3D9ZL23_9ACTN</name>
<gene>
    <name evidence="1" type="ORF">DFJ67_0279</name>
</gene>
<accession>A0A3D9ZL23</accession>
<sequence length="63" mass="6692">MGIAAFSRALAGSGTIAVGGSAATVVEICCPRCLGWRKPRRFDTHANACTQCKATLAREVWRP</sequence>
<dbReference type="AlphaFoldDB" id="A0A3D9ZL23"/>
<evidence type="ECO:0000313" key="1">
    <source>
        <dbReference type="EMBL" id="REF94360.1"/>
    </source>
</evidence>
<organism evidence="1 2">
    <name type="scientific">Asanoa ferruginea</name>
    <dbReference type="NCBI Taxonomy" id="53367"/>
    <lineage>
        <taxon>Bacteria</taxon>
        <taxon>Bacillati</taxon>
        <taxon>Actinomycetota</taxon>
        <taxon>Actinomycetes</taxon>
        <taxon>Micromonosporales</taxon>
        <taxon>Micromonosporaceae</taxon>
        <taxon>Asanoa</taxon>
    </lineage>
</organism>
<keyword evidence="2" id="KW-1185">Reference proteome</keyword>
<dbReference type="EMBL" id="QUMQ01000001">
    <property type="protein sequence ID" value="REF94360.1"/>
    <property type="molecule type" value="Genomic_DNA"/>
</dbReference>
<evidence type="ECO:0000313" key="2">
    <source>
        <dbReference type="Proteomes" id="UP000256913"/>
    </source>
</evidence>
<proteinExistence type="predicted"/>
<dbReference type="OrthoDB" id="3401049at2"/>